<dbReference type="PROSITE" id="PS00518">
    <property type="entry name" value="ZF_RING_1"/>
    <property type="match status" value="1"/>
</dbReference>
<feature type="domain" description="TRAF-type" evidence="10">
    <location>
        <begin position="64"/>
        <end position="110"/>
    </location>
</feature>
<evidence type="ECO:0000256" key="7">
    <source>
        <dbReference type="PROSITE-ProRule" id="PRU00207"/>
    </source>
</evidence>
<dbReference type="EMBL" id="CAJNOJ010000197">
    <property type="protein sequence ID" value="CAF1276515.1"/>
    <property type="molecule type" value="Genomic_DNA"/>
</dbReference>
<organism evidence="12 14">
    <name type="scientific">Adineta ricciae</name>
    <name type="common">Rotifer</name>
    <dbReference type="NCBI Taxonomy" id="249248"/>
    <lineage>
        <taxon>Eukaryota</taxon>
        <taxon>Metazoa</taxon>
        <taxon>Spiralia</taxon>
        <taxon>Gnathifera</taxon>
        <taxon>Rotifera</taxon>
        <taxon>Eurotatoria</taxon>
        <taxon>Bdelloidea</taxon>
        <taxon>Adinetida</taxon>
        <taxon>Adinetidae</taxon>
        <taxon>Adineta</taxon>
    </lineage>
</organism>
<evidence type="ECO:0000256" key="4">
    <source>
        <dbReference type="ARBA" id="ARBA00022737"/>
    </source>
</evidence>
<gene>
    <name evidence="12" type="ORF">EDS130_LOCUS29306</name>
    <name evidence="11" type="ORF">XAT740_LOCUS1959</name>
</gene>
<dbReference type="GO" id="GO:0005829">
    <property type="term" value="C:cytosol"/>
    <property type="evidence" value="ECO:0007669"/>
    <property type="project" value="TreeGrafter"/>
</dbReference>
<dbReference type="Proteomes" id="UP000663852">
    <property type="component" value="Unassembled WGS sequence"/>
</dbReference>
<keyword evidence="2" id="KW-0433">Leucine-rich repeat</keyword>
<dbReference type="GO" id="GO:0005096">
    <property type="term" value="F:GTPase activator activity"/>
    <property type="evidence" value="ECO:0007669"/>
    <property type="project" value="UniProtKB-KW"/>
</dbReference>
<dbReference type="InterPro" id="IPR032675">
    <property type="entry name" value="LRR_dom_sf"/>
</dbReference>
<dbReference type="SMART" id="SM00368">
    <property type="entry name" value="LRR_RI"/>
    <property type="match status" value="4"/>
</dbReference>
<dbReference type="GO" id="GO:0005634">
    <property type="term" value="C:nucleus"/>
    <property type="evidence" value="ECO:0007669"/>
    <property type="project" value="TreeGrafter"/>
</dbReference>
<evidence type="ECO:0000256" key="6">
    <source>
        <dbReference type="ARBA" id="ARBA00022833"/>
    </source>
</evidence>
<keyword evidence="1" id="KW-0343">GTPase activation</keyword>
<dbReference type="InterPro" id="IPR027038">
    <property type="entry name" value="RanGap"/>
</dbReference>
<evidence type="ECO:0000259" key="10">
    <source>
        <dbReference type="PROSITE" id="PS50145"/>
    </source>
</evidence>
<dbReference type="SUPFAM" id="SSF52047">
    <property type="entry name" value="RNI-like"/>
    <property type="match status" value="1"/>
</dbReference>
<dbReference type="SUPFAM" id="SSF57850">
    <property type="entry name" value="RING/U-box"/>
    <property type="match status" value="1"/>
</dbReference>
<evidence type="ECO:0000313" key="14">
    <source>
        <dbReference type="Proteomes" id="UP000663852"/>
    </source>
</evidence>
<feature type="coiled-coil region" evidence="8">
    <location>
        <begin position="142"/>
        <end position="190"/>
    </location>
</feature>
<sequence>MAEATPDDSTFKCVMCEEFIEKPNYTECNHILCIECITESINKGGASCSSCNKSLPLKKLKKLHRSASKPPRITCKQCGLTKLKEKDVEDHILRWCPKTEVTCPAASNRCPWSGYRDERTEHLQTCRYKLQKGRVHEILSQNEHLTMQISQYKDRILKLESEALEAEKKIEHLEERCREYEERIEELINEQQGTGPYRNIELEDFIEKCSCRMTIDLRRRRLKDRDMEIVVDKAMRLKLCKRLLLDENQITSQGIAIITDGLKDNTTLETLNLEKNSIEDQGVQYLSNVLLTKNSTVQRLDLNENNITSTGVQYLADLLKVTRNLKWLELHTNKIGDSGMVLLADVLADHNQSLQVLDLCYNKSITDKSAQSIIDMVRNNRSLRRIHMSGCNLSKSIRDQIRLASNSNRVLEILEV</sequence>
<dbReference type="PROSITE" id="PS50145">
    <property type="entry name" value="ZF_TRAF"/>
    <property type="match status" value="1"/>
</dbReference>
<dbReference type="InterPro" id="IPR017907">
    <property type="entry name" value="Znf_RING_CS"/>
</dbReference>
<dbReference type="EMBL" id="CAJNOR010000064">
    <property type="protein sequence ID" value="CAF0780826.1"/>
    <property type="molecule type" value="Genomic_DNA"/>
</dbReference>
<reference evidence="12" key="1">
    <citation type="submission" date="2021-02" db="EMBL/GenBank/DDBJ databases">
        <authorList>
            <person name="Nowell W R."/>
        </authorList>
    </citation>
    <scope>NUCLEOTIDE SEQUENCE</scope>
</reference>
<dbReference type="Gene3D" id="3.30.40.10">
    <property type="entry name" value="Zinc/RING finger domain, C3HC4 (zinc finger)"/>
    <property type="match status" value="2"/>
</dbReference>
<name>A0A815BYV8_ADIRI</name>
<evidence type="ECO:0000313" key="13">
    <source>
        <dbReference type="Proteomes" id="UP000663828"/>
    </source>
</evidence>
<dbReference type="InterPro" id="IPR001611">
    <property type="entry name" value="Leu-rich_rpt"/>
</dbReference>
<dbReference type="GO" id="GO:0048471">
    <property type="term" value="C:perinuclear region of cytoplasm"/>
    <property type="evidence" value="ECO:0007669"/>
    <property type="project" value="TreeGrafter"/>
</dbReference>
<dbReference type="PANTHER" id="PTHR24113">
    <property type="entry name" value="RAN GTPASE-ACTIVATING PROTEIN 1"/>
    <property type="match status" value="1"/>
</dbReference>
<comment type="caution">
    <text evidence="12">The sequence shown here is derived from an EMBL/GenBank/DDBJ whole genome shotgun (WGS) entry which is preliminary data.</text>
</comment>
<keyword evidence="6 7" id="KW-0862">Zinc</keyword>
<evidence type="ECO:0000256" key="8">
    <source>
        <dbReference type="SAM" id="Coils"/>
    </source>
</evidence>
<dbReference type="GO" id="GO:0031267">
    <property type="term" value="F:small GTPase binding"/>
    <property type="evidence" value="ECO:0007669"/>
    <property type="project" value="TreeGrafter"/>
</dbReference>
<evidence type="ECO:0000256" key="5">
    <source>
        <dbReference type="ARBA" id="ARBA00022771"/>
    </source>
</evidence>
<keyword evidence="3 7" id="KW-0479">Metal-binding</keyword>
<feature type="domain" description="RING-type" evidence="9">
    <location>
        <begin position="13"/>
        <end position="52"/>
    </location>
</feature>
<dbReference type="InterPro" id="IPR013083">
    <property type="entry name" value="Znf_RING/FYVE/PHD"/>
</dbReference>
<dbReference type="GO" id="GO:0008270">
    <property type="term" value="F:zinc ion binding"/>
    <property type="evidence" value="ECO:0007669"/>
    <property type="project" value="UniProtKB-KW"/>
</dbReference>
<keyword evidence="8" id="KW-0175">Coiled coil</keyword>
<keyword evidence="5 7" id="KW-0863">Zinc-finger</keyword>
<evidence type="ECO:0000313" key="11">
    <source>
        <dbReference type="EMBL" id="CAF0780826.1"/>
    </source>
</evidence>
<keyword evidence="4" id="KW-0677">Repeat</keyword>
<keyword evidence="13" id="KW-1185">Reference proteome</keyword>
<evidence type="ECO:0000259" key="9">
    <source>
        <dbReference type="PROSITE" id="PS50089"/>
    </source>
</evidence>
<dbReference type="InterPro" id="IPR018957">
    <property type="entry name" value="Znf_C3HC4_RING-type"/>
</dbReference>
<dbReference type="Gene3D" id="3.80.10.10">
    <property type="entry name" value="Ribonuclease Inhibitor"/>
    <property type="match status" value="1"/>
</dbReference>
<dbReference type="OrthoDB" id="120976at2759"/>
<protein>
    <submittedName>
        <fullName evidence="12">Uncharacterized protein</fullName>
    </submittedName>
</protein>
<dbReference type="AlphaFoldDB" id="A0A815BYV8"/>
<evidence type="ECO:0000256" key="3">
    <source>
        <dbReference type="ARBA" id="ARBA00022723"/>
    </source>
</evidence>
<dbReference type="GO" id="GO:0006913">
    <property type="term" value="P:nucleocytoplasmic transport"/>
    <property type="evidence" value="ECO:0007669"/>
    <property type="project" value="TreeGrafter"/>
</dbReference>
<dbReference type="InterPro" id="IPR001841">
    <property type="entry name" value="Znf_RING"/>
</dbReference>
<evidence type="ECO:0000313" key="12">
    <source>
        <dbReference type="EMBL" id="CAF1276515.1"/>
    </source>
</evidence>
<dbReference type="PROSITE" id="PS50089">
    <property type="entry name" value="ZF_RING_2"/>
    <property type="match status" value="1"/>
</dbReference>
<evidence type="ECO:0000256" key="1">
    <source>
        <dbReference type="ARBA" id="ARBA00022468"/>
    </source>
</evidence>
<dbReference type="InterPro" id="IPR001293">
    <property type="entry name" value="Znf_TRAF"/>
</dbReference>
<dbReference type="PANTHER" id="PTHR24113:SF12">
    <property type="entry name" value="RAN GTPASE-ACTIVATING PROTEIN 1"/>
    <property type="match status" value="1"/>
</dbReference>
<accession>A0A815BYV8</accession>
<dbReference type="Pfam" id="PF00097">
    <property type="entry name" value="zf-C3HC4"/>
    <property type="match status" value="1"/>
</dbReference>
<proteinExistence type="predicted"/>
<evidence type="ECO:0000256" key="2">
    <source>
        <dbReference type="ARBA" id="ARBA00022614"/>
    </source>
</evidence>
<dbReference type="Pfam" id="PF13516">
    <property type="entry name" value="LRR_6"/>
    <property type="match status" value="3"/>
</dbReference>
<feature type="zinc finger region" description="TRAF-type" evidence="7">
    <location>
        <begin position="64"/>
        <end position="110"/>
    </location>
</feature>
<dbReference type="Proteomes" id="UP000663828">
    <property type="component" value="Unassembled WGS sequence"/>
</dbReference>